<protein>
    <submittedName>
        <fullName evidence="3">Putative peroxiredoxin</fullName>
    </submittedName>
</protein>
<dbReference type="SUPFAM" id="SSF52833">
    <property type="entry name" value="Thioredoxin-like"/>
    <property type="match status" value="1"/>
</dbReference>
<dbReference type="AlphaFoldDB" id="A0A1C3PG18"/>
<dbReference type="GO" id="GO:0016491">
    <property type="term" value="F:oxidoreductase activity"/>
    <property type="evidence" value="ECO:0007669"/>
    <property type="project" value="InterPro"/>
</dbReference>
<evidence type="ECO:0000256" key="1">
    <source>
        <dbReference type="SAM" id="Phobius"/>
    </source>
</evidence>
<organism evidence="3 4">
    <name type="scientific">Candidatus Protofrankia californiensis</name>
    <dbReference type="NCBI Taxonomy" id="1839754"/>
    <lineage>
        <taxon>Bacteria</taxon>
        <taxon>Bacillati</taxon>
        <taxon>Actinomycetota</taxon>
        <taxon>Actinomycetes</taxon>
        <taxon>Frankiales</taxon>
        <taxon>Frankiaceae</taxon>
        <taxon>Protofrankia</taxon>
    </lineage>
</organism>
<keyword evidence="1" id="KW-1133">Transmembrane helix</keyword>
<name>A0A1C3PG18_9ACTN</name>
<proteinExistence type="predicted"/>
<gene>
    <name evidence="3" type="ORF">FDG2_5934</name>
</gene>
<sequence>MTLKTKPATLGKAERQAQAKASALAAQQAQRRRRRVMRAAAAIVAVLAVGGLFALYRSSVGGTPGAGGGGRYAYQVGRLGPGQQAIEFTLPSTTGGQVSLASLRGKTVLLYFHEGLGCQPCWDQIRDLDKSMPALTAAGVEEFLSVTSGPAVLIAQKMRDDGLRSVALADTDLAVSRRYEMNKYGMMGDSRDGHSFLLIGPDGTIRWRADYGGAPNYTMYVPVDQVLADMKAGRTP</sequence>
<dbReference type="PROSITE" id="PS51352">
    <property type="entry name" value="THIOREDOXIN_2"/>
    <property type="match status" value="1"/>
</dbReference>
<evidence type="ECO:0000313" key="4">
    <source>
        <dbReference type="Proteomes" id="UP000199013"/>
    </source>
</evidence>
<keyword evidence="4" id="KW-1185">Reference proteome</keyword>
<evidence type="ECO:0000259" key="2">
    <source>
        <dbReference type="PROSITE" id="PS51352"/>
    </source>
</evidence>
<evidence type="ECO:0000313" key="3">
    <source>
        <dbReference type="EMBL" id="SBW28739.1"/>
    </source>
</evidence>
<dbReference type="Proteomes" id="UP000199013">
    <property type="component" value="Unassembled WGS sequence"/>
</dbReference>
<dbReference type="InterPro" id="IPR000866">
    <property type="entry name" value="AhpC/TSA"/>
</dbReference>
<dbReference type="Gene3D" id="3.40.30.10">
    <property type="entry name" value="Glutaredoxin"/>
    <property type="match status" value="1"/>
</dbReference>
<keyword evidence="1" id="KW-0812">Transmembrane</keyword>
<dbReference type="EMBL" id="FLUV01002457">
    <property type="protein sequence ID" value="SBW28739.1"/>
    <property type="molecule type" value="Genomic_DNA"/>
</dbReference>
<keyword evidence="1" id="KW-0472">Membrane</keyword>
<feature type="domain" description="Thioredoxin" evidence="2">
    <location>
        <begin position="79"/>
        <end position="235"/>
    </location>
</feature>
<accession>A0A1C3PG18</accession>
<dbReference type="Pfam" id="PF00578">
    <property type="entry name" value="AhpC-TSA"/>
    <property type="match status" value="1"/>
</dbReference>
<dbReference type="InterPro" id="IPR013766">
    <property type="entry name" value="Thioredoxin_domain"/>
</dbReference>
<reference evidence="4" key="1">
    <citation type="submission" date="2016-02" db="EMBL/GenBank/DDBJ databases">
        <authorList>
            <person name="Wibberg D."/>
        </authorList>
    </citation>
    <scope>NUCLEOTIDE SEQUENCE [LARGE SCALE GENOMIC DNA]</scope>
</reference>
<feature type="transmembrane region" description="Helical" evidence="1">
    <location>
        <begin position="36"/>
        <end position="56"/>
    </location>
</feature>
<dbReference type="InterPro" id="IPR036249">
    <property type="entry name" value="Thioredoxin-like_sf"/>
</dbReference>
<dbReference type="GO" id="GO:0016209">
    <property type="term" value="F:antioxidant activity"/>
    <property type="evidence" value="ECO:0007669"/>
    <property type="project" value="InterPro"/>
</dbReference>